<evidence type="ECO:0000256" key="1">
    <source>
        <dbReference type="ARBA" id="ARBA00000822"/>
    </source>
</evidence>
<dbReference type="PROSITE" id="PS01095">
    <property type="entry name" value="GH18_1"/>
    <property type="match status" value="1"/>
</dbReference>
<evidence type="ECO:0000313" key="12">
    <source>
        <dbReference type="EMBL" id="KAJ5231284.1"/>
    </source>
</evidence>
<gene>
    <name evidence="12" type="ORF">N7469_005872</name>
</gene>
<evidence type="ECO:0000313" key="13">
    <source>
        <dbReference type="Proteomes" id="UP001147733"/>
    </source>
</evidence>
<keyword evidence="5" id="KW-0146">Chitin degradation</keyword>
<dbReference type="InterPro" id="IPR017853">
    <property type="entry name" value="GH"/>
</dbReference>
<dbReference type="GO" id="GO:0008061">
    <property type="term" value="F:chitin binding"/>
    <property type="evidence" value="ECO:0007669"/>
    <property type="project" value="InterPro"/>
</dbReference>
<dbReference type="PANTHER" id="PTHR11177:SF333">
    <property type="entry name" value="CHITINASE"/>
    <property type="match status" value="1"/>
</dbReference>
<reference evidence="12" key="2">
    <citation type="journal article" date="2023" name="IMA Fungus">
        <title>Comparative genomic study of the Penicillium genus elucidates a diverse pangenome and 15 lateral gene transfer events.</title>
        <authorList>
            <person name="Petersen C."/>
            <person name="Sorensen T."/>
            <person name="Nielsen M.R."/>
            <person name="Sondergaard T.E."/>
            <person name="Sorensen J.L."/>
            <person name="Fitzpatrick D.A."/>
            <person name="Frisvad J.C."/>
            <person name="Nielsen K.L."/>
        </authorList>
    </citation>
    <scope>NUCLEOTIDE SEQUENCE</scope>
    <source>
        <strain evidence="12">IBT 23319</strain>
    </source>
</reference>
<keyword evidence="8" id="KW-0624">Polysaccharide degradation</keyword>
<comment type="caution">
    <text evidence="12">The sequence shown here is derived from an EMBL/GenBank/DDBJ whole genome shotgun (WGS) entry which is preliminary data.</text>
</comment>
<dbReference type="OrthoDB" id="73875at2759"/>
<keyword evidence="7 9" id="KW-0326">Glycosidase</keyword>
<dbReference type="InterPro" id="IPR001579">
    <property type="entry name" value="Glyco_hydro_18_chit_AS"/>
</dbReference>
<keyword evidence="6" id="KW-0119">Carbohydrate metabolism</keyword>
<dbReference type="InterPro" id="IPR050314">
    <property type="entry name" value="Glycosyl_Hydrlase_18"/>
</dbReference>
<keyword evidence="13" id="KW-1185">Reference proteome</keyword>
<dbReference type="AlphaFoldDB" id="A0A9W9NWZ0"/>
<evidence type="ECO:0000256" key="2">
    <source>
        <dbReference type="ARBA" id="ARBA00008682"/>
    </source>
</evidence>
<dbReference type="GO" id="GO:0000272">
    <property type="term" value="P:polysaccharide catabolic process"/>
    <property type="evidence" value="ECO:0007669"/>
    <property type="project" value="UniProtKB-KW"/>
</dbReference>
<dbReference type="EC" id="3.2.1.14" evidence="3"/>
<keyword evidence="4 9" id="KW-0378">Hydrolase</keyword>
<dbReference type="Pfam" id="PF00704">
    <property type="entry name" value="Glyco_hydro_18"/>
    <property type="match status" value="1"/>
</dbReference>
<dbReference type="GO" id="GO:0006032">
    <property type="term" value="P:chitin catabolic process"/>
    <property type="evidence" value="ECO:0007669"/>
    <property type="project" value="UniProtKB-KW"/>
</dbReference>
<evidence type="ECO:0000256" key="8">
    <source>
        <dbReference type="ARBA" id="ARBA00023326"/>
    </source>
</evidence>
<dbReference type="InterPro" id="IPR001223">
    <property type="entry name" value="Glyco_hydro18_cat"/>
</dbReference>
<evidence type="ECO:0000256" key="10">
    <source>
        <dbReference type="SAM" id="MobiDB-lite"/>
    </source>
</evidence>
<reference evidence="12" key="1">
    <citation type="submission" date="2022-11" db="EMBL/GenBank/DDBJ databases">
        <authorList>
            <person name="Petersen C."/>
        </authorList>
    </citation>
    <scope>NUCLEOTIDE SEQUENCE</scope>
    <source>
        <strain evidence="12">IBT 23319</strain>
    </source>
</reference>
<feature type="domain" description="GH18" evidence="11">
    <location>
        <begin position="1"/>
        <end position="294"/>
    </location>
</feature>
<evidence type="ECO:0000256" key="3">
    <source>
        <dbReference type="ARBA" id="ARBA00012729"/>
    </source>
</evidence>
<organism evidence="12 13">
    <name type="scientific">Penicillium citrinum</name>
    <dbReference type="NCBI Taxonomy" id="5077"/>
    <lineage>
        <taxon>Eukaryota</taxon>
        <taxon>Fungi</taxon>
        <taxon>Dikarya</taxon>
        <taxon>Ascomycota</taxon>
        <taxon>Pezizomycotina</taxon>
        <taxon>Eurotiomycetes</taxon>
        <taxon>Eurotiomycetidae</taxon>
        <taxon>Eurotiales</taxon>
        <taxon>Aspergillaceae</taxon>
        <taxon>Penicillium</taxon>
    </lineage>
</organism>
<dbReference type="RefSeq" id="XP_056500030.1">
    <property type="nucleotide sequence ID" value="XM_056644792.1"/>
</dbReference>
<evidence type="ECO:0000259" key="11">
    <source>
        <dbReference type="PROSITE" id="PS51910"/>
    </source>
</evidence>
<dbReference type="Proteomes" id="UP001147733">
    <property type="component" value="Unassembled WGS sequence"/>
</dbReference>
<dbReference type="InterPro" id="IPR029070">
    <property type="entry name" value="Chitinase_insertion_sf"/>
</dbReference>
<dbReference type="Gene3D" id="3.20.20.80">
    <property type="entry name" value="Glycosidases"/>
    <property type="match status" value="1"/>
</dbReference>
<dbReference type="Gene3D" id="3.10.50.10">
    <property type="match status" value="1"/>
</dbReference>
<dbReference type="SUPFAM" id="SSF51445">
    <property type="entry name" value="(Trans)glycosidases"/>
    <property type="match status" value="1"/>
</dbReference>
<comment type="similarity">
    <text evidence="2">Belongs to the glycosyl hydrolase 18 family. Chitinase class V subfamily.</text>
</comment>
<sequence>TYDPNVQILIALGGWTFNDPGSTATVFSDLAASETKQKKFFDSLTNFLSVHDFDGVDLDWEYPEATDRSGKPEDYKNFPTFMKNLKNALDGAAGRNTLSITLPASYWYLQHFDLKNLAKHVSFFNIMSYDMHGTWDEGNTWTGSFLNAHTNLTEIKQGMDLLWRNDVKPDQVVMGLAFYGRTYTTIGGCVEPGCEYASGGLAGKCSHETGILLNNEIMDIINERKLKPKLYKEATVKVVTWDDQWVSMDDKDTLGLKADFAREQCLGGIMVWAISHDTPTADFSRDLAKVSNRQVSMQFDKIDNDTVIERTDHSQCRWTDCAQPCPAGWSIITRADKWKKYDSEPMMDSTFCGGLGYSSFCCPPTSPLPKCGWYGYNKGKCKAGCEDGMLEIGSITEGCDFSLPQQYQSACCSPTDDDGNELPSMALYNTCEWSEWPTCASGTCSGAKDTVLVNSAWGTGASVCYNGGRDYCCDTSKKNKKFENCDWHDGSDLVHPVTDNRCWNGCPDGQMRVASSSSGRCLSSGASSYCCDGTDYTETEHLSDDLQKFEDELSNWLTNAVCELHLKKRSGGLEKREDLCEIVAKHSLVVKLAAIFAGYLNLSGRTSHYNHLVNIWNMVSNPFEHLSTKFMLPWITSNNTYPEFYQQGYEDTARRILQLPQGYNNMIADSKDTIFCTLDLCEYGDGMCDQDESDLDLKRRQDIWTEKNNVLKLLGKRAKAKQESADCEDKDGSVKKIKYTRFAYPGSSEWPATSVQVREAVGLVNSESCTNTEVEEREATTEDRAPGPGNSSPEVNTEHLIEIKLMGIFMQWAVAEGNCGIDCNFFLDFFTQDVIENAPRTPGSSQNLKKPVDRVMEQFGSKSNKEVFRLLKQSINAIKGDLCNLNDAPGRRGSWPELVQDDNPRQALTVIRETISVYNYQNMPKVLKRFKMVNDGIRTELSRASKAYKDQKGKDIDLADCWDRFFKSRKNQMVATGHVFVNEAIEQMHTRWTQDPGASVEWNDRARAVRDALTELESHVGEIYMDDLELQDLN</sequence>
<dbReference type="PROSITE" id="PS51910">
    <property type="entry name" value="GH18_2"/>
    <property type="match status" value="1"/>
</dbReference>
<evidence type="ECO:0000256" key="7">
    <source>
        <dbReference type="ARBA" id="ARBA00023295"/>
    </source>
</evidence>
<accession>A0A9W9NWZ0</accession>
<name>A0A9W9NWZ0_PENCI</name>
<dbReference type="SMART" id="SM00636">
    <property type="entry name" value="Glyco_18"/>
    <property type="match status" value="1"/>
</dbReference>
<dbReference type="GeneID" id="81383959"/>
<dbReference type="EMBL" id="JAPQKT010000005">
    <property type="protein sequence ID" value="KAJ5231284.1"/>
    <property type="molecule type" value="Genomic_DNA"/>
</dbReference>
<feature type="non-terminal residue" evidence="12">
    <location>
        <position position="1"/>
    </location>
</feature>
<evidence type="ECO:0000256" key="4">
    <source>
        <dbReference type="ARBA" id="ARBA00022801"/>
    </source>
</evidence>
<evidence type="ECO:0000256" key="5">
    <source>
        <dbReference type="ARBA" id="ARBA00023024"/>
    </source>
</evidence>
<evidence type="ECO:0000256" key="9">
    <source>
        <dbReference type="RuleBase" id="RU000489"/>
    </source>
</evidence>
<dbReference type="SUPFAM" id="SSF54556">
    <property type="entry name" value="Chitinase insertion domain"/>
    <property type="match status" value="1"/>
</dbReference>
<proteinExistence type="inferred from homology"/>
<dbReference type="InterPro" id="IPR011583">
    <property type="entry name" value="Chitinase_II/V-like_cat"/>
</dbReference>
<feature type="region of interest" description="Disordered" evidence="10">
    <location>
        <begin position="768"/>
        <end position="795"/>
    </location>
</feature>
<protein>
    <recommendedName>
        <fullName evidence="3">chitinase</fullName>
        <ecNumber evidence="3">3.2.1.14</ecNumber>
    </recommendedName>
</protein>
<comment type="catalytic activity">
    <reaction evidence="1">
        <text>Random endo-hydrolysis of N-acetyl-beta-D-glucosaminide (1-&gt;4)-beta-linkages in chitin and chitodextrins.</text>
        <dbReference type="EC" id="3.2.1.14"/>
    </reaction>
</comment>
<dbReference type="GO" id="GO:0008843">
    <property type="term" value="F:endochitinase activity"/>
    <property type="evidence" value="ECO:0007669"/>
    <property type="project" value="UniProtKB-EC"/>
</dbReference>
<evidence type="ECO:0000256" key="6">
    <source>
        <dbReference type="ARBA" id="ARBA00023277"/>
    </source>
</evidence>
<dbReference type="PANTHER" id="PTHR11177">
    <property type="entry name" value="CHITINASE"/>
    <property type="match status" value="1"/>
</dbReference>